<evidence type="ECO:0000313" key="1">
    <source>
        <dbReference type="EMBL" id="PVY86508.1"/>
    </source>
</evidence>
<reference evidence="1 2" key="1">
    <citation type="submission" date="2018-04" db="EMBL/GenBank/DDBJ databases">
        <title>Genomic Encyclopedia of Type Strains, Phase IV (KMG-IV): sequencing the most valuable type-strain genomes for metagenomic binning, comparative biology and taxonomic classification.</title>
        <authorList>
            <person name="Goeker M."/>
        </authorList>
    </citation>
    <scope>NUCLEOTIDE SEQUENCE [LARGE SCALE GENOMIC DNA]</scope>
    <source>
        <strain evidence="1 2">DSM 28795</strain>
    </source>
</reference>
<comment type="caution">
    <text evidence="1">The sequence shown here is derived from an EMBL/GenBank/DDBJ whole genome shotgun (WGS) entry which is preliminary data.</text>
</comment>
<evidence type="ECO:0000313" key="2">
    <source>
        <dbReference type="Proteomes" id="UP000245433"/>
    </source>
</evidence>
<proteinExistence type="predicted"/>
<dbReference type="InterPro" id="IPR009660">
    <property type="entry name" value="Phage_A500_Gp15"/>
</dbReference>
<dbReference type="RefSeq" id="WP_089940055.1">
    <property type="nucleotide sequence ID" value="NZ_CAKOEX010000015.1"/>
</dbReference>
<protein>
    <submittedName>
        <fullName evidence="1">Bacteriophage Gp15 protein</fullName>
    </submittedName>
</protein>
<keyword evidence="2" id="KW-1185">Reference proteome</keyword>
<name>A0A2U1DFR1_9LACO</name>
<organism evidence="1 2">
    <name type="scientific">Convivina intestini</name>
    <dbReference type="NCBI Taxonomy" id="1505726"/>
    <lineage>
        <taxon>Bacteria</taxon>
        <taxon>Bacillati</taxon>
        <taxon>Bacillota</taxon>
        <taxon>Bacilli</taxon>
        <taxon>Lactobacillales</taxon>
        <taxon>Lactobacillaceae</taxon>
        <taxon>Convivina</taxon>
    </lineage>
</organism>
<dbReference type="AlphaFoldDB" id="A0A2U1DFR1"/>
<dbReference type="Proteomes" id="UP000245433">
    <property type="component" value="Unassembled WGS sequence"/>
</dbReference>
<dbReference type="Pfam" id="PF06854">
    <property type="entry name" value="Phage_Gp15"/>
    <property type="match status" value="1"/>
</dbReference>
<dbReference type="OrthoDB" id="1758052at2"/>
<gene>
    <name evidence="1" type="ORF">C7384_101428</name>
</gene>
<dbReference type="EMBL" id="QEKT01000001">
    <property type="protein sequence ID" value="PVY86508.1"/>
    <property type="molecule type" value="Genomic_DNA"/>
</dbReference>
<sequence>MFSFTKKPESTIEFNGNVYRINLAFDVVIQAFSVIEDEQLSDAEKANKCFDLLIIDDFPYQDESIKAQIIADLFKYLYQNPYGHANASDDDEQEGAAPIPDFDFEQDAGAIYASFRQQYNIDLIQELGHMHWDVFIALFKNLNSETPIQQIRAYRNDELNGYKDNPEGLSHAAEMKDYFQLDKVRHLEEDDDADKFSGDAQSVFASMFNDAK</sequence>
<accession>A0A2U1DFR1</accession>